<keyword evidence="1" id="KW-0548">Nucleotidyltransferase</keyword>
<organism evidence="4 5">
    <name type="scientific">Fusarium oligoseptatum</name>
    <dbReference type="NCBI Taxonomy" id="2604345"/>
    <lineage>
        <taxon>Eukaryota</taxon>
        <taxon>Fungi</taxon>
        <taxon>Dikarya</taxon>
        <taxon>Ascomycota</taxon>
        <taxon>Pezizomycotina</taxon>
        <taxon>Sordariomycetes</taxon>
        <taxon>Hypocreomycetidae</taxon>
        <taxon>Hypocreales</taxon>
        <taxon>Nectriaceae</taxon>
        <taxon>Fusarium</taxon>
        <taxon>Fusarium solani species complex</taxon>
    </lineage>
</organism>
<evidence type="ECO:0000256" key="1">
    <source>
        <dbReference type="RuleBase" id="RU363098"/>
    </source>
</evidence>
<name>A0A428RRP1_9HYPO</name>
<evidence type="ECO:0000256" key="2">
    <source>
        <dbReference type="SAM" id="MobiDB-lite"/>
    </source>
</evidence>
<evidence type="ECO:0000313" key="4">
    <source>
        <dbReference type="EMBL" id="RSL80236.1"/>
    </source>
</evidence>
<comment type="similarity">
    <text evidence="1">Belongs to the RdRP family.</text>
</comment>
<comment type="catalytic activity">
    <reaction evidence="1">
        <text>RNA(n) + a ribonucleoside 5'-triphosphate = RNA(n+1) + diphosphate</text>
        <dbReference type="Rhea" id="RHEA:21248"/>
        <dbReference type="Rhea" id="RHEA-COMP:14527"/>
        <dbReference type="Rhea" id="RHEA-COMP:17342"/>
        <dbReference type="ChEBI" id="CHEBI:33019"/>
        <dbReference type="ChEBI" id="CHEBI:61557"/>
        <dbReference type="ChEBI" id="CHEBI:140395"/>
        <dbReference type="EC" id="2.7.7.48"/>
    </reaction>
</comment>
<keyword evidence="1" id="KW-0696">RNA-directed RNA polymerase</keyword>
<dbReference type="Proteomes" id="UP000287144">
    <property type="component" value="Unassembled WGS sequence"/>
</dbReference>
<feature type="non-terminal residue" evidence="4">
    <location>
        <position position="413"/>
    </location>
</feature>
<accession>A0A428RRP1</accession>
<feature type="compositionally biased region" description="Polar residues" evidence="2">
    <location>
        <begin position="146"/>
        <end position="167"/>
    </location>
</feature>
<dbReference type="AlphaFoldDB" id="A0A428RRP1"/>
<keyword evidence="1" id="KW-0808">Transferase</keyword>
<feature type="compositionally biased region" description="Polar residues" evidence="2">
    <location>
        <begin position="52"/>
        <end position="61"/>
    </location>
</feature>
<dbReference type="InterPro" id="IPR057596">
    <property type="entry name" value="RDRP_core"/>
</dbReference>
<feature type="compositionally biased region" description="Polar residues" evidence="2">
    <location>
        <begin position="82"/>
        <end position="98"/>
    </location>
</feature>
<dbReference type="EMBL" id="NKCK01000545">
    <property type="protein sequence ID" value="RSL80236.1"/>
    <property type="molecule type" value="Genomic_DNA"/>
</dbReference>
<gene>
    <name evidence="4" type="ORF">CEP52_017420</name>
</gene>
<feature type="domain" description="RDRP core" evidence="3">
    <location>
        <begin position="274"/>
        <end position="413"/>
    </location>
</feature>
<keyword evidence="5" id="KW-1185">Reference proteome</keyword>
<keyword evidence="1" id="KW-0694">RNA-binding</keyword>
<proteinExistence type="inferred from homology"/>
<protein>
    <recommendedName>
        <fullName evidence="1">RNA-dependent RNA polymerase</fullName>
        <ecNumber evidence="1">2.7.7.48</ecNumber>
    </recommendedName>
</protein>
<evidence type="ECO:0000259" key="3">
    <source>
        <dbReference type="Pfam" id="PF05183"/>
    </source>
</evidence>
<sequence length="413" mass="46776">MEEQQKPKDGVHANDINSRTILRMIDQIPVRVRTSRSASPMHDPCTRDDRNSQASGMTSSYPDPAGMSQKHHLTHHGDMSNEPVSQGGQPDLELSSSDDGGYSPTPSLIDAMEELAVRCNCPPTQDGETHITHELASKEPPAMQDLSHQPPFQSTGEDQNRRNPGSISSLDLLWPKCPIGMENAPMIVKWELHRVALYCSIDTAAVSLPYQASWKDHDTFWENLQQHESFREKTFPQRCSAQAWLESISQGPKPQFSVIWKAKVCLGTQNGDHKIELEPPVLEISSRLRRKFGFDRFIELQLLSGSLSKSFRDGDLRISLAQWLVHTRQAFLHREWAAFFVQDCNIAPTFPKRVFLFAERGHGLIPSMKGEHVVTGTIAPAIKGECSRFNMLDWLLQFDRNADQPYMKLFHRI</sequence>
<dbReference type="STRING" id="1325735.A0A428RRP1"/>
<evidence type="ECO:0000313" key="5">
    <source>
        <dbReference type="Proteomes" id="UP000287144"/>
    </source>
</evidence>
<dbReference type="Pfam" id="PF05183">
    <property type="entry name" value="RdRP"/>
    <property type="match status" value="1"/>
</dbReference>
<feature type="region of interest" description="Disordered" evidence="2">
    <location>
        <begin position="141"/>
        <end position="167"/>
    </location>
</feature>
<dbReference type="GO" id="GO:0003968">
    <property type="term" value="F:RNA-directed RNA polymerase activity"/>
    <property type="evidence" value="ECO:0007669"/>
    <property type="project" value="UniProtKB-KW"/>
</dbReference>
<dbReference type="GO" id="GO:0003723">
    <property type="term" value="F:RNA binding"/>
    <property type="evidence" value="ECO:0007669"/>
    <property type="project" value="UniProtKB-KW"/>
</dbReference>
<feature type="region of interest" description="Disordered" evidence="2">
    <location>
        <begin position="27"/>
        <end position="107"/>
    </location>
</feature>
<reference evidence="4 5" key="1">
    <citation type="submission" date="2017-06" db="EMBL/GenBank/DDBJ databases">
        <title>Comparative genomic analysis of Ambrosia Fusariam Clade fungi.</title>
        <authorList>
            <person name="Stajich J.E."/>
            <person name="Carrillo J."/>
            <person name="Kijimoto T."/>
            <person name="Eskalen A."/>
            <person name="O'Donnell K."/>
            <person name="Kasson M."/>
        </authorList>
    </citation>
    <scope>NUCLEOTIDE SEQUENCE [LARGE SCALE GENOMIC DNA]</scope>
    <source>
        <strain evidence="4 5">NRRL62579</strain>
    </source>
</reference>
<dbReference type="Gene3D" id="1.10.8.790">
    <property type="entry name" value="RNA-dependent RNA polymerase, slab domain, helical subdomain-like"/>
    <property type="match status" value="1"/>
</dbReference>
<dbReference type="EC" id="2.7.7.48" evidence="1"/>
<comment type="caution">
    <text evidence="4">The sequence shown here is derived from an EMBL/GenBank/DDBJ whole genome shotgun (WGS) entry which is preliminary data.</text>
</comment>